<dbReference type="AlphaFoldDB" id="A0A0A9C5V6"/>
<sequence length="39" mass="4404">MMMNMATTFKNGVMNMVSAASSWCLETKKVHFFRACSVL</sequence>
<organism evidence="1">
    <name type="scientific">Arundo donax</name>
    <name type="common">Giant reed</name>
    <name type="synonym">Donax arundinaceus</name>
    <dbReference type="NCBI Taxonomy" id="35708"/>
    <lineage>
        <taxon>Eukaryota</taxon>
        <taxon>Viridiplantae</taxon>
        <taxon>Streptophyta</taxon>
        <taxon>Embryophyta</taxon>
        <taxon>Tracheophyta</taxon>
        <taxon>Spermatophyta</taxon>
        <taxon>Magnoliopsida</taxon>
        <taxon>Liliopsida</taxon>
        <taxon>Poales</taxon>
        <taxon>Poaceae</taxon>
        <taxon>PACMAD clade</taxon>
        <taxon>Arundinoideae</taxon>
        <taxon>Arundineae</taxon>
        <taxon>Arundo</taxon>
    </lineage>
</organism>
<reference evidence="1" key="2">
    <citation type="journal article" date="2015" name="Data Brief">
        <title>Shoot transcriptome of the giant reed, Arundo donax.</title>
        <authorList>
            <person name="Barrero R.A."/>
            <person name="Guerrero F.D."/>
            <person name="Moolhuijzen P."/>
            <person name="Goolsby J.A."/>
            <person name="Tidwell J."/>
            <person name="Bellgard S.E."/>
            <person name="Bellgard M.I."/>
        </authorList>
    </citation>
    <scope>NUCLEOTIDE SEQUENCE</scope>
    <source>
        <tissue evidence="1">Shoot tissue taken approximately 20 cm above the soil surface</tissue>
    </source>
</reference>
<evidence type="ECO:0000313" key="1">
    <source>
        <dbReference type="EMBL" id="JAD71644.1"/>
    </source>
</evidence>
<proteinExistence type="predicted"/>
<reference evidence="1" key="1">
    <citation type="submission" date="2014-09" db="EMBL/GenBank/DDBJ databases">
        <authorList>
            <person name="Magalhaes I.L.F."/>
            <person name="Oliveira U."/>
            <person name="Santos F.R."/>
            <person name="Vidigal T.H.D.A."/>
            <person name="Brescovit A.D."/>
            <person name="Santos A.J."/>
        </authorList>
    </citation>
    <scope>NUCLEOTIDE SEQUENCE</scope>
    <source>
        <tissue evidence="1">Shoot tissue taken approximately 20 cm above the soil surface</tissue>
    </source>
</reference>
<accession>A0A0A9C5V6</accession>
<protein>
    <submittedName>
        <fullName evidence="1">Uncharacterized protein</fullName>
    </submittedName>
</protein>
<dbReference type="EMBL" id="GBRH01226251">
    <property type="protein sequence ID" value="JAD71644.1"/>
    <property type="molecule type" value="Transcribed_RNA"/>
</dbReference>
<name>A0A0A9C5V6_ARUDO</name>